<dbReference type="Proteomes" id="UP000567246">
    <property type="component" value="Unassembled WGS sequence"/>
</dbReference>
<dbReference type="AlphaFoldDB" id="A0A4Y8ZLH2"/>
<name>A0A4Y8ZLH2_9MICC</name>
<gene>
    <name evidence="1" type="ORF">HDA33_001929</name>
</gene>
<accession>A0A4Y8ZLH2</accession>
<organism evidence="1 2">
    <name type="scientific">Micrococcus endophyticus</name>
    <dbReference type="NCBI Taxonomy" id="455343"/>
    <lineage>
        <taxon>Bacteria</taxon>
        <taxon>Bacillati</taxon>
        <taxon>Actinomycetota</taxon>
        <taxon>Actinomycetes</taxon>
        <taxon>Micrococcales</taxon>
        <taxon>Micrococcaceae</taxon>
        <taxon>Micrococcus</taxon>
    </lineage>
</organism>
<sequence>MSRFTVKKENRIYEPGGNAWFIQKDTANHAGKAYKLKEPSGKRVHASIRANGDVVPDKYWYTPQ</sequence>
<evidence type="ECO:0000313" key="1">
    <source>
        <dbReference type="EMBL" id="MBB5849365.1"/>
    </source>
</evidence>
<comment type="caution">
    <text evidence="1">The sequence shown here is derived from an EMBL/GenBank/DDBJ whole genome shotgun (WGS) entry which is preliminary data.</text>
</comment>
<dbReference type="EMBL" id="JACHMW010000001">
    <property type="protein sequence ID" value="MBB5849365.1"/>
    <property type="molecule type" value="Genomic_DNA"/>
</dbReference>
<reference evidence="1 2" key="1">
    <citation type="submission" date="2020-08" db="EMBL/GenBank/DDBJ databases">
        <title>Sequencing the genomes of 1000 actinobacteria strains.</title>
        <authorList>
            <person name="Klenk H.-P."/>
        </authorList>
    </citation>
    <scope>NUCLEOTIDE SEQUENCE [LARGE SCALE GENOMIC DNA]</scope>
    <source>
        <strain evidence="1 2">DSM 17945</strain>
    </source>
</reference>
<keyword evidence="2" id="KW-1185">Reference proteome</keyword>
<protein>
    <submittedName>
        <fullName evidence="1">Uncharacterized protein</fullName>
    </submittedName>
</protein>
<evidence type="ECO:0000313" key="2">
    <source>
        <dbReference type="Proteomes" id="UP000567246"/>
    </source>
</evidence>
<proteinExistence type="predicted"/>
<dbReference type="RefSeq" id="WP_184172889.1">
    <property type="nucleotide sequence ID" value="NZ_BAABAG010000012.1"/>
</dbReference>